<keyword evidence="3" id="KW-0904">Protein phosphatase</keyword>
<feature type="domain" description="Phosphotyrosine protein phosphatase I" evidence="5">
    <location>
        <begin position="8"/>
        <end position="168"/>
    </location>
</feature>
<dbReference type="Pfam" id="PF01451">
    <property type="entry name" value="LMWPc"/>
    <property type="match status" value="1"/>
</dbReference>
<dbReference type="SMART" id="SM00226">
    <property type="entry name" value="LMWPc"/>
    <property type="match status" value="1"/>
</dbReference>
<sequence length="178" mass="19499">MTDTSKPVSVLFVCLGNICRSPMAEAVFNHLALGPTPTLSSSVTFRTDSAGTLAMHAGDLSDPRTRATLSAHKIPYTGRARKITEADFEDFDLILGMDGMNIANINKVRRKVVERKGGDEGLARVMLFGDFSDRGKGEEVVDPYYGGDEGFERCYEQMGRFSRGLVKGVEKERAEGKL</sequence>
<feature type="active site" evidence="4">
    <location>
        <position position="20"/>
    </location>
</feature>
<proteinExistence type="inferred from homology"/>
<dbReference type="Gene3D" id="3.40.50.2300">
    <property type="match status" value="1"/>
</dbReference>
<gene>
    <name evidence="6" type="ORF">K402DRAFT_397403</name>
</gene>
<dbReference type="Proteomes" id="UP000800041">
    <property type="component" value="Unassembled WGS sequence"/>
</dbReference>
<evidence type="ECO:0000256" key="3">
    <source>
        <dbReference type="ARBA" id="ARBA00022912"/>
    </source>
</evidence>
<evidence type="ECO:0000256" key="1">
    <source>
        <dbReference type="ARBA" id="ARBA00011063"/>
    </source>
</evidence>
<keyword evidence="7" id="KW-1185">Reference proteome</keyword>
<evidence type="ECO:0000313" key="6">
    <source>
        <dbReference type="EMBL" id="KAF1982688.1"/>
    </source>
</evidence>
<evidence type="ECO:0000313" key="7">
    <source>
        <dbReference type="Proteomes" id="UP000800041"/>
    </source>
</evidence>
<feature type="active site" description="Nucleophile" evidence="4">
    <location>
        <position position="14"/>
    </location>
</feature>
<evidence type="ECO:0000256" key="4">
    <source>
        <dbReference type="PIRSR" id="PIRSR617867-1"/>
    </source>
</evidence>
<dbReference type="EMBL" id="ML977182">
    <property type="protein sequence ID" value="KAF1982688.1"/>
    <property type="molecule type" value="Genomic_DNA"/>
</dbReference>
<reference evidence="6" key="1">
    <citation type="journal article" date="2020" name="Stud. Mycol.">
        <title>101 Dothideomycetes genomes: a test case for predicting lifestyles and emergence of pathogens.</title>
        <authorList>
            <person name="Haridas S."/>
            <person name="Albert R."/>
            <person name="Binder M."/>
            <person name="Bloem J."/>
            <person name="Labutti K."/>
            <person name="Salamov A."/>
            <person name="Andreopoulos B."/>
            <person name="Baker S."/>
            <person name="Barry K."/>
            <person name="Bills G."/>
            <person name="Bluhm B."/>
            <person name="Cannon C."/>
            <person name="Castanera R."/>
            <person name="Culley D."/>
            <person name="Daum C."/>
            <person name="Ezra D."/>
            <person name="Gonzalez J."/>
            <person name="Henrissat B."/>
            <person name="Kuo A."/>
            <person name="Liang C."/>
            <person name="Lipzen A."/>
            <person name="Lutzoni F."/>
            <person name="Magnuson J."/>
            <person name="Mondo S."/>
            <person name="Nolan M."/>
            <person name="Ohm R."/>
            <person name="Pangilinan J."/>
            <person name="Park H.-J."/>
            <person name="Ramirez L."/>
            <person name="Alfaro M."/>
            <person name="Sun H."/>
            <person name="Tritt A."/>
            <person name="Yoshinaga Y."/>
            <person name="Zwiers L.-H."/>
            <person name="Turgeon B."/>
            <person name="Goodwin S."/>
            <person name="Spatafora J."/>
            <person name="Crous P."/>
            <person name="Grigoriev I."/>
        </authorList>
    </citation>
    <scope>NUCLEOTIDE SEQUENCE</scope>
    <source>
        <strain evidence="6">CBS 113979</strain>
    </source>
</reference>
<dbReference type="InterPro" id="IPR023485">
    <property type="entry name" value="Ptyr_pPase"/>
</dbReference>
<protein>
    <submittedName>
        <fullName evidence="6">Low molecular weight phosphotyrosine protein phosphatase</fullName>
    </submittedName>
</protein>
<dbReference type="CDD" id="cd16343">
    <property type="entry name" value="LMWPTP"/>
    <property type="match status" value="1"/>
</dbReference>
<dbReference type="PRINTS" id="PR00719">
    <property type="entry name" value="LMWPTPASE"/>
</dbReference>
<dbReference type="AlphaFoldDB" id="A0A6G1GPM1"/>
<evidence type="ECO:0000256" key="2">
    <source>
        <dbReference type="ARBA" id="ARBA00022801"/>
    </source>
</evidence>
<comment type="similarity">
    <text evidence="1">Belongs to the low molecular weight phosphotyrosine protein phosphatase family.</text>
</comment>
<dbReference type="GO" id="GO:0004725">
    <property type="term" value="F:protein tyrosine phosphatase activity"/>
    <property type="evidence" value="ECO:0007669"/>
    <property type="project" value="InterPro"/>
</dbReference>
<feature type="active site" description="Proton donor" evidence="4">
    <location>
        <position position="142"/>
    </location>
</feature>
<dbReference type="SUPFAM" id="SSF52788">
    <property type="entry name" value="Phosphotyrosine protein phosphatases I"/>
    <property type="match status" value="1"/>
</dbReference>
<dbReference type="PANTHER" id="PTHR11717">
    <property type="entry name" value="LOW MOLECULAR WEIGHT PROTEIN TYROSINE PHOSPHATASE"/>
    <property type="match status" value="1"/>
</dbReference>
<name>A0A6G1GPM1_9PEZI</name>
<dbReference type="InterPro" id="IPR050438">
    <property type="entry name" value="LMW_PTPase"/>
</dbReference>
<dbReference type="OrthoDB" id="3388at2759"/>
<organism evidence="6 7">
    <name type="scientific">Aulographum hederae CBS 113979</name>
    <dbReference type="NCBI Taxonomy" id="1176131"/>
    <lineage>
        <taxon>Eukaryota</taxon>
        <taxon>Fungi</taxon>
        <taxon>Dikarya</taxon>
        <taxon>Ascomycota</taxon>
        <taxon>Pezizomycotina</taxon>
        <taxon>Dothideomycetes</taxon>
        <taxon>Pleosporomycetidae</taxon>
        <taxon>Aulographales</taxon>
        <taxon>Aulographaceae</taxon>
    </lineage>
</organism>
<dbReference type="InterPro" id="IPR036196">
    <property type="entry name" value="Ptyr_pPase_sf"/>
</dbReference>
<accession>A0A6G1GPM1</accession>
<dbReference type="InterPro" id="IPR017867">
    <property type="entry name" value="Tyr_phospatase_low_mol_wt"/>
</dbReference>
<keyword evidence="2" id="KW-0378">Hydrolase</keyword>
<dbReference type="PANTHER" id="PTHR11717:SF7">
    <property type="entry name" value="LOW MOLECULAR WEIGHT PHOSPHOTYROSINE PROTEIN PHOSPHATASE"/>
    <property type="match status" value="1"/>
</dbReference>
<evidence type="ECO:0000259" key="5">
    <source>
        <dbReference type="SMART" id="SM00226"/>
    </source>
</evidence>